<keyword evidence="1" id="KW-1133">Transmembrane helix</keyword>
<dbReference type="PATRIC" id="fig|797303.5.peg.458"/>
<evidence type="ECO:0000313" key="2">
    <source>
        <dbReference type="EMBL" id="AGB31054.1"/>
    </source>
</evidence>
<gene>
    <name evidence="2" type="ordered locus">Natpe_1142</name>
    <name evidence="3" type="ORF">C488_02201</name>
</gene>
<dbReference type="EMBL" id="AOIE01000008">
    <property type="protein sequence ID" value="ELY81104.1"/>
    <property type="molecule type" value="Genomic_DNA"/>
</dbReference>
<reference evidence="3 5" key="3">
    <citation type="journal article" date="2014" name="PLoS Genet.">
        <title>Phylogenetically driven sequencing of extremely halophilic archaea reveals strategies for static and dynamic osmo-response.</title>
        <authorList>
            <person name="Becker E.A."/>
            <person name="Seitzer P.M."/>
            <person name="Tritt A."/>
            <person name="Larsen D."/>
            <person name="Krusor M."/>
            <person name="Yao A.I."/>
            <person name="Wu D."/>
            <person name="Madern D."/>
            <person name="Eisen J.A."/>
            <person name="Darling A.E."/>
            <person name="Facciotti M.T."/>
        </authorList>
    </citation>
    <scope>NUCLEOTIDE SEQUENCE [LARGE SCALE GENOMIC DNA]</scope>
    <source>
        <strain evidence="3 5">DSM 15624</strain>
    </source>
</reference>
<organism evidence="2 4">
    <name type="scientific">Natrinema pellirubrum (strain DSM 15624 / CIP 106293 / JCM 10476 / NCIMB 786 / 157)</name>
    <dbReference type="NCBI Taxonomy" id="797303"/>
    <lineage>
        <taxon>Archaea</taxon>
        <taxon>Methanobacteriati</taxon>
        <taxon>Methanobacteriota</taxon>
        <taxon>Stenosarchaea group</taxon>
        <taxon>Halobacteria</taxon>
        <taxon>Halobacteriales</taxon>
        <taxon>Natrialbaceae</taxon>
        <taxon>Natrinema</taxon>
    </lineage>
</organism>
<sequence length="82" mass="8648">MPAISLFGLIAFVLQVGVGYHVYRSTAATGTGSAAIAGVIAAVAGSFFLIRYGVLAALIFDFVLSFVTVLIRDRSERRPAAR</sequence>
<dbReference type="KEGG" id="npe:Natpe_1142"/>
<name>L0JIB5_NATP1</name>
<keyword evidence="1" id="KW-0812">Transmembrane</keyword>
<evidence type="ECO:0000313" key="5">
    <source>
        <dbReference type="Proteomes" id="UP000011593"/>
    </source>
</evidence>
<evidence type="ECO:0000256" key="1">
    <source>
        <dbReference type="SAM" id="Phobius"/>
    </source>
</evidence>
<evidence type="ECO:0000313" key="3">
    <source>
        <dbReference type="EMBL" id="ELY81104.1"/>
    </source>
</evidence>
<dbReference type="Proteomes" id="UP000010843">
    <property type="component" value="Chromosome"/>
</dbReference>
<dbReference type="Proteomes" id="UP000011593">
    <property type="component" value="Unassembled WGS sequence"/>
</dbReference>
<reference evidence="2" key="1">
    <citation type="submission" date="2012-02" db="EMBL/GenBank/DDBJ databases">
        <title>Complete sequence of chromosome of Natrinema pellirubrum DSM 15624.</title>
        <authorList>
            <consortium name="US DOE Joint Genome Institute"/>
            <person name="Lucas S."/>
            <person name="Han J."/>
            <person name="Lapidus A."/>
            <person name="Cheng J.-F."/>
            <person name="Goodwin L."/>
            <person name="Pitluck S."/>
            <person name="Peters L."/>
            <person name="Teshima H."/>
            <person name="Detter J.C."/>
            <person name="Han C."/>
            <person name="Tapia R."/>
            <person name="Land M."/>
            <person name="Hauser L."/>
            <person name="Kyrpides N."/>
            <person name="Ivanova N."/>
            <person name="Pagani I."/>
            <person name="Sproer C."/>
            <person name="Anderson I."/>
            <person name="Woyke T."/>
        </authorList>
    </citation>
    <scope>NUCLEOTIDE SEQUENCE</scope>
    <source>
        <strain evidence="2">DSM 15624</strain>
    </source>
</reference>
<dbReference type="HOGENOM" id="CLU_2550372_0_0_2"/>
<dbReference type="OrthoDB" id="382650at2157"/>
<reference evidence="4" key="2">
    <citation type="submission" date="2012-02" db="EMBL/GenBank/DDBJ databases">
        <title>Complete sequence of chromosome of Natrinema pellirubrum DSM 15624.</title>
        <authorList>
            <person name="Lucas S."/>
            <person name="Han J."/>
            <person name="Lapidus A."/>
            <person name="Cheng J.-F."/>
            <person name="Goodwin L."/>
            <person name="Pitluck S."/>
            <person name="Peters L."/>
            <person name="Teshima H."/>
            <person name="Detter J.C."/>
            <person name="Han C."/>
            <person name="Tapia R."/>
            <person name="Land M."/>
            <person name="Hauser L."/>
            <person name="Kyrpides N."/>
            <person name="Ivanova N."/>
            <person name="Pagani I."/>
            <person name="Sproer C."/>
            <person name="Anderson I."/>
            <person name="Woyke T."/>
        </authorList>
    </citation>
    <scope>NUCLEOTIDE SEQUENCE [LARGE SCALE GENOMIC DNA]</scope>
    <source>
        <strain evidence="4">DSM 15624 / JCM 10476 / NCIMB 786</strain>
    </source>
</reference>
<dbReference type="AlphaFoldDB" id="L0JIB5"/>
<evidence type="ECO:0000313" key="4">
    <source>
        <dbReference type="Proteomes" id="UP000010843"/>
    </source>
</evidence>
<accession>L0JIB5</accession>
<keyword evidence="1" id="KW-0472">Membrane</keyword>
<protein>
    <submittedName>
        <fullName evidence="2">Uncharacterized protein</fullName>
    </submittedName>
</protein>
<keyword evidence="5" id="KW-1185">Reference proteome</keyword>
<dbReference type="EMBL" id="CP003372">
    <property type="protein sequence ID" value="AGB31054.1"/>
    <property type="molecule type" value="Genomic_DNA"/>
</dbReference>
<feature type="transmembrane region" description="Helical" evidence="1">
    <location>
        <begin position="35"/>
        <end position="68"/>
    </location>
</feature>
<proteinExistence type="predicted"/>